<keyword evidence="2" id="KW-1185">Reference proteome</keyword>
<dbReference type="KEGG" id="zdf:AN401_17125"/>
<dbReference type="AlphaFoldDB" id="A0A291HTC9"/>
<name>A0A291HTC9_9GAMM</name>
<protein>
    <recommendedName>
        <fullName evidence="3">DUF945 domain-containing protein</fullName>
    </recommendedName>
</protein>
<proteinExistence type="predicted"/>
<accession>A0A291HTC9</accession>
<sequence>MISVAAVAVAVAAAGLYAGTQYYIGTRIAAQADEWRQQAAAHEELWVTRLDYEAGLGGGTLHYDLSYRPLPGNPLHDLLAEWQPTPELHLQGSLPVTHGPWLGSEGFGLARVEHQSPLPEAARAWLPNYPGQAPLLTLTGVQQWDGSHQLALRLIDYRGQMAQPGGNERLELTLADSQLEARWQPRQQRLQLEGRIGEFSLGLPSMAERLSLQQLSLTMDATAADRYLWLGDSALALQQLRFSSQHTRFGLQEAIVSTRTEQEQQHLNHHTEISLGGVTLPAQQLGPSRLRLALNRLELAPYQALLQRLERFDPGQDAEAEWQQIRPLLERLLAYQPELGIEEFSLSLAEPHDTSARASLRYTGTGSLDPEQLPRQLRLAAHAQASDAAFQQLLSFMIAEESPGLSAEQQQQILAESAPQMKALLLQTPFVVQLGEQLQAELVLENGQVSAHGQPVMSAEALLDASGLGEG</sequence>
<reference evidence="2" key="1">
    <citation type="submission" date="2015-09" db="EMBL/GenBank/DDBJ databases">
        <authorList>
            <person name="Shao Z."/>
            <person name="Wang L."/>
        </authorList>
    </citation>
    <scope>NUCLEOTIDE SEQUENCE [LARGE SCALE GENOMIC DNA]</scope>
    <source>
        <strain evidence="2">F13-1</strain>
    </source>
</reference>
<dbReference type="Pfam" id="PF06097">
    <property type="entry name" value="DUF945"/>
    <property type="match status" value="1"/>
</dbReference>
<evidence type="ECO:0000313" key="2">
    <source>
        <dbReference type="Proteomes" id="UP000217763"/>
    </source>
</evidence>
<organism evidence="1 2">
    <name type="scientific">Zobellella denitrificans</name>
    <dbReference type="NCBI Taxonomy" id="347534"/>
    <lineage>
        <taxon>Bacteria</taxon>
        <taxon>Pseudomonadati</taxon>
        <taxon>Pseudomonadota</taxon>
        <taxon>Gammaproteobacteria</taxon>
        <taxon>Aeromonadales</taxon>
        <taxon>Aeromonadaceae</taxon>
        <taxon>Zobellella</taxon>
    </lineage>
</organism>
<dbReference type="InterPro" id="IPR010352">
    <property type="entry name" value="DUF945"/>
</dbReference>
<dbReference type="EMBL" id="CP012621">
    <property type="protein sequence ID" value="ATG75362.1"/>
    <property type="molecule type" value="Genomic_DNA"/>
</dbReference>
<gene>
    <name evidence="1" type="ORF">AN401_17125</name>
</gene>
<evidence type="ECO:0008006" key="3">
    <source>
        <dbReference type="Google" id="ProtNLM"/>
    </source>
</evidence>
<dbReference type="Proteomes" id="UP000217763">
    <property type="component" value="Chromosome"/>
</dbReference>
<evidence type="ECO:0000313" key="1">
    <source>
        <dbReference type="EMBL" id="ATG75362.1"/>
    </source>
</evidence>